<feature type="compositionally biased region" description="Acidic residues" evidence="1">
    <location>
        <begin position="23"/>
        <end position="48"/>
    </location>
</feature>
<dbReference type="EMBL" id="JAQQWL010000016">
    <property type="protein sequence ID" value="KAK8038278.1"/>
    <property type="molecule type" value="Genomic_DNA"/>
</dbReference>
<sequence>MVRGVCPGHCWPAEDLPSISIPPEEEEQLPEEEEEEEEDDDQPPELEPDQSNIENQHVENQDGQDQDGELDTTDQGTPARLRHVKFVPLESDDPIEEGRELAESAEVKLPQHEPAPKLCVNTKPVPSPAPALSEAQQLSELYMQGLLYEVTKDEPHWAGFSFDPIHPSEPIYTIQHATKRQKTKPGAGVAIQGGDYVSDDTWDLLSQFPDVDAFDLVMLDEGTSEMESWAGSDSDWVASE</sequence>
<name>A0ABR1SVC5_9PEZI</name>
<feature type="region of interest" description="Disordered" evidence="1">
    <location>
        <begin position="1"/>
        <end position="94"/>
    </location>
</feature>
<comment type="caution">
    <text evidence="2">The sequence shown here is derived from an EMBL/GenBank/DDBJ whole genome shotgun (WGS) entry which is preliminary data.</text>
</comment>
<proteinExistence type="predicted"/>
<keyword evidence="3" id="KW-1185">Reference proteome</keyword>
<protein>
    <submittedName>
        <fullName evidence="2">Uncharacterized protein</fullName>
    </submittedName>
</protein>
<dbReference type="Proteomes" id="UP001480595">
    <property type="component" value="Unassembled WGS sequence"/>
</dbReference>
<evidence type="ECO:0000256" key="1">
    <source>
        <dbReference type="SAM" id="MobiDB-lite"/>
    </source>
</evidence>
<reference evidence="2 3" key="1">
    <citation type="submission" date="2023-01" db="EMBL/GenBank/DDBJ databases">
        <title>Analysis of 21 Apiospora genomes using comparative genomics revels a genus with tremendous synthesis potential of carbohydrate active enzymes and secondary metabolites.</title>
        <authorList>
            <person name="Sorensen T."/>
        </authorList>
    </citation>
    <scope>NUCLEOTIDE SEQUENCE [LARGE SCALE GENOMIC DNA]</scope>
    <source>
        <strain evidence="2 3">CBS 135458</strain>
    </source>
</reference>
<accession>A0ABR1SVC5</accession>
<feature type="compositionally biased region" description="Acidic residues" evidence="1">
    <location>
        <begin position="62"/>
        <end position="72"/>
    </location>
</feature>
<evidence type="ECO:0000313" key="2">
    <source>
        <dbReference type="EMBL" id="KAK8038278.1"/>
    </source>
</evidence>
<dbReference type="GeneID" id="92099517"/>
<gene>
    <name evidence="2" type="ORF">PG994_015045</name>
</gene>
<organism evidence="2 3">
    <name type="scientific">Apiospora phragmitis</name>
    <dbReference type="NCBI Taxonomy" id="2905665"/>
    <lineage>
        <taxon>Eukaryota</taxon>
        <taxon>Fungi</taxon>
        <taxon>Dikarya</taxon>
        <taxon>Ascomycota</taxon>
        <taxon>Pezizomycotina</taxon>
        <taxon>Sordariomycetes</taxon>
        <taxon>Xylariomycetidae</taxon>
        <taxon>Amphisphaeriales</taxon>
        <taxon>Apiosporaceae</taxon>
        <taxon>Apiospora</taxon>
    </lineage>
</organism>
<evidence type="ECO:0000313" key="3">
    <source>
        <dbReference type="Proteomes" id="UP001480595"/>
    </source>
</evidence>
<dbReference type="RefSeq" id="XP_066708130.1">
    <property type="nucleotide sequence ID" value="XM_066866454.1"/>
</dbReference>